<reference evidence="2 3" key="1">
    <citation type="journal article" date="2018" name="Front. Microbiol.">
        <title>Prospects for Fungal Bioremediation of Acidic Radioactive Waste Sites: Characterization and Genome Sequence of Rhodotorula taiwanensis MD1149.</title>
        <authorList>
            <person name="Tkavc R."/>
            <person name="Matrosova V.Y."/>
            <person name="Grichenko O.E."/>
            <person name="Gostincar C."/>
            <person name="Volpe R.P."/>
            <person name="Klimenkova P."/>
            <person name="Gaidamakova E.K."/>
            <person name="Zhou C.E."/>
            <person name="Stewart B.J."/>
            <person name="Lyman M.G."/>
            <person name="Malfatti S.A."/>
            <person name="Rubinfeld B."/>
            <person name="Courtot M."/>
            <person name="Singh J."/>
            <person name="Dalgard C.L."/>
            <person name="Hamilton T."/>
            <person name="Frey K.G."/>
            <person name="Gunde-Cimerman N."/>
            <person name="Dugan L."/>
            <person name="Daly M.J."/>
        </authorList>
    </citation>
    <scope>NUCLEOTIDE SEQUENCE [LARGE SCALE GENOMIC DNA]</scope>
    <source>
        <strain evidence="2 3">MD1149</strain>
    </source>
</reference>
<keyword evidence="3" id="KW-1185">Reference proteome</keyword>
<evidence type="ECO:0000313" key="2">
    <source>
        <dbReference type="EMBL" id="POY75982.1"/>
    </source>
</evidence>
<feature type="compositionally biased region" description="Acidic residues" evidence="1">
    <location>
        <begin position="271"/>
        <end position="282"/>
    </location>
</feature>
<name>A0A2S5BGT7_9BASI</name>
<dbReference type="Gene3D" id="1.20.58.1710">
    <property type="match status" value="1"/>
</dbReference>
<evidence type="ECO:0000313" key="3">
    <source>
        <dbReference type="Proteomes" id="UP000237144"/>
    </source>
</evidence>
<dbReference type="AlphaFoldDB" id="A0A2S5BGT7"/>
<sequence>MNAAFASMAHGRSRTSTPALASLPTRPVDLDPLRLRLVQLIDAVTLLHSQLEYLAYHPAPPSTANPGLPPFQDLVSRYNLLLTNLAAVQGLVSSEQDRDREIERERREGARGGADARRRRAERDRDLKREKWDSLVVVPVTKVDEARDWIVGTLLRTKQTLTTPGVDANGLFAQIPEVEAAQSAAASTLPEPFASALEAATSLSASGAAAPAFPATNPGQRAVDPDQDDSFLSLAHAQSRLITLAHNKVLALKEFNSENEDWDWKARVELDPEDHDDDDDDRGGEARDTEMKGTVDEGPRAWTIEEVQTFLRTGKKPTL</sequence>
<organism evidence="2 3">
    <name type="scientific">Rhodotorula taiwanensis</name>
    <dbReference type="NCBI Taxonomy" id="741276"/>
    <lineage>
        <taxon>Eukaryota</taxon>
        <taxon>Fungi</taxon>
        <taxon>Dikarya</taxon>
        <taxon>Basidiomycota</taxon>
        <taxon>Pucciniomycotina</taxon>
        <taxon>Microbotryomycetes</taxon>
        <taxon>Sporidiobolales</taxon>
        <taxon>Sporidiobolaceae</taxon>
        <taxon>Rhodotorula</taxon>
    </lineage>
</organism>
<protein>
    <submittedName>
        <fullName evidence="2">Uncharacterized protein</fullName>
    </submittedName>
</protein>
<feature type="region of interest" description="Disordered" evidence="1">
    <location>
        <begin position="268"/>
        <end position="302"/>
    </location>
</feature>
<accession>A0A2S5BGT7</accession>
<comment type="caution">
    <text evidence="2">The sequence shown here is derived from an EMBL/GenBank/DDBJ whole genome shotgun (WGS) entry which is preliminary data.</text>
</comment>
<feature type="compositionally biased region" description="Basic and acidic residues" evidence="1">
    <location>
        <begin position="283"/>
        <end position="299"/>
    </location>
</feature>
<feature type="region of interest" description="Disordered" evidence="1">
    <location>
        <begin position="93"/>
        <end position="125"/>
    </location>
</feature>
<evidence type="ECO:0000256" key="1">
    <source>
        <dbReference type="SAM" id="MobiDB-lite"/>
    </source>
</evidence>
<gene>
    <name evidence="2" type="ORF">BMF94_1067</name>
</gene>
<dbReference type="EMBL" id="PJQD01000009">
    <property type="protein sequence ID" value="POY75982.1"/>
    <property type="molecule type" value="Genomic_DNA"/>
</dbReference>
<proteinExistence type="predicted"/>
<dbReference type="OrthoDB" id="5568181at2759"/>
<feature type="compositionally biased region" description="Basic and acidic residues" evidence="1">
    <location>
        <begin position="95"/>
        <end position="125"/>
    </location>
</feature>
<dbReference type="Proteomes" id="UP000237144">
    <property type="component" value="Unassembled WGS sequence"/>
</dbReference>